<proteinExistence type="predicted"/>
<protein>
    <recommendedName>
        <fullName evidence="2">Prophage protein</fullName>
    </recommendedName>
</protein>
<gene>
    <name evidence="1" type="ORF">AJR17_009880</name>
</gene>
<sequence length="62" mass="7131">MKNRKAKILLARRNGVGVWRWLRISNRRVRLTGCCGVMGHSCCKKPSAAQNRWKNHLRTKGA</sequence>
<name>A0A1S9JFJ5_SHIBO</name>
<dbReference type="AlphaFoldDB" id="A0A1S9JFJ5"/>
<accession>A0A1S9JFJ5</accession>
<dbReference type="Proteomes" id="UP000868349">
    <property type="component" value="Unassembled WGS sequence"/>
</dbReference>
<reference evidence="1" key="1">
    <citation type="submission" date="2017-02" db="EMBL/GenBank/DDBJ databases">
        <title>Shigella draft genomes.</title>
        <authorList>
            <person name="Weis A.M."/>
            <person name="Weimer B.C."/>
            <person name="Gilpin B."/>
        </authorList>
    </citation>
    <scope>NUCLEOTIDE SEQUENCE [LARGE SCALE GENOMIC DNA]</scope>
    <source>
        <strain evidence="1">BCW_4868</strain>
    </source>
</reference>
<evidence type="ECO:0000313" key="1">
    <source>
        <dbReference type="EMBL" id="OOO81705.1"/>
    </source>
</evidence>
<comment type="caution">
    <text evidence="1">The sequence shown here is derived from an EMBL/GenBank/DDBJ whole genome shotgun (WGS) entry which is preliminary data.</text>
</comment>
<dbReference type="EMBL" id="MSJS02000033">
    <property type="protein sequence ID" value="OOO81705.1"/>
    <property type="molecule type" value="Genomic_DNA"/>
</dbReference>
<organism evidence="1">
    <name type="scientific">Shigella boydii</name>
    <dbReference type="NCBI Taxonomy" id="621"/>
    <lineage>
        <taxon>Bacteria</taxon>
        <taxon>Pseudomonadati</taxon>
        <taxon>Pseudomonadota</taxon>
        <taxon>Gammaproteobacteria</taxon>
        <taxon>Enterobacterales</taxon>
        <taxon>Enterobacteriaceae</taxon>
        <taxon>Shigella</taxon>
    </lineage>
</organism>
<evidence type="ECO:0008006" key="2">
    <source>
        <dbReference type="Google" id="ProtNLM"/>
    </source>
</evidence>